<dbReference type="InParanoid" id="A0A168NVZ7"/>
<feature type="transmembrane region" description="Helical" evidence="7">
    <location>
        <begin position="350"/>
        <end position="370"/>
    </location>
</feature>
<evidence type="ECO:0000256" key="7">
    <source>
        <dbReference type="SAM" id="Phobius"/>
    </source>
</evidence>
<accession>A0A168NVZ7</accession>
<evidence type="ECO:0000259" key="8">
    <source>
        <dbReference type="PROSITE" id="PS50213"/>
    </source>
</evidence>
<dbReference type="AlphaFoldDB" id="A0A168NVZ7"/>
<feature type="region of interest" description="Disordered" evidence="6">
    <location>
        <begin position="445"/>
        <end position="476"/>
    </location>
</feature>
<organism evidence="9">
    <name type="scientific">Absidia glauca</name>
    <name type="common">Pin mould</name>
    <dbReference type="NCBI Taxonomy" id="4829"/>
    <lineage>
        <taxon>Eukaryota</taxon>
        <taxon>Fungi</taxon>
        <taxon>Fungi incertae sedis</taxon>
        <taxon>Mucoromycota</taxon>
        <taxon>Mucoromycotina</taxon>
        <taxon>Mucoromycetes</taxon>
        <taxon>Mucorales</taxon>
        <taxon>Cunninghamellaceae</taxon>
        <taxon>Absidia</taxon>
    </lineage>
</organism>
<feature type="transmembrane region" description="Helical" evidence="7">
    <location>
        <begin position="410"/>
        <end position="431"/>
    </location>
</feature>
<keyword evidence="5 7" id="KW-0472">Membrane</keyword>
<dbReference type="Pfam" id="PF02469">
    <property type="entry name" value="Fasciclin"/>
    <property type="match status" value="3"/>
</dbReference>
<keyword evidence="4 7" id="KW-1133">Transmembrane helix</keyword>
<feature type="transmembrane region" description="Helical" evidence="7">
    <location>
        <begin position="97"/>
        <end position="116"/>
    </location>
</feature>
<dbReference type="InterPro" id="IPR011701">
    <property type="entry name" value="MFS"/>
</dbReference>
<evidence type="ECO:0000313" key="9">
    <source>
        <dbReference type="EMBL" id="SAM01314.1"/>
    </source>
</evidence>
<keyword evidence="3 7" id="KW-0812">Transmembrane</keyword>
<evidence type="ECO:0000313" key="10">
    <source>
        <dbReference type="Proteomes" id="UP000078561"/>
    </source>
</evidence>
<dbReference type="Proteomes" id="UP000078561">
    <property type="component" value="Unassembled WGS sequence"/>
</dbReference>
<evidence type="ECO:0000256" key="1">
    <source>
        <dbReference type="ARBA" id="ARBA00004141"/>
    </source>
</evidence>
<feature type="domain" description="FAS1" evidence="8">
    <location>
        <begin position="777"/>
        <end position="935"/>
    </location>
</feature>
<feature type="transmembrane region" description="Helical" evidence="7">
    <location>
        <begin position="155"/>
        <end position="179"/>
    </location>
</feature>
<feature type="domain" description="FAS1" evidence="8">
    <location>
        <begin position="619"/>
        <end position="771"/>
    </location>
</feature>
<dbReference type="InterPro" id="IPR000782">
    <property type="entry name" value="FAS1_domain"/>
</dbReference>
<comment type="subcellular location">
    <subcellularLocation>
        <location evidence="1">Membrane</location>
        <topology evidence="1">Multi-pass membrane protein</topology>
    </subcellularLocation>
</comment>
<evidence type="ECO:0000256" key="5">
    <source>
        <dbReference type="ARBA" id="ARBA00023136"/>
    </source>
</evidence>
<dbReference type="Gene3D" id="2.30.180.10">
    <property type="entry name" value="FAS1 domain"/>
    <property type="match status" value="3"/>
</dbReference>
<keyword evidence="10" id="KW-1185">Reference proteome</keyword>
<reference evidence="9" key="1">
    <citation type="submission" date="2016-04" db="EMBL/GenBank/DDBJ databases">
        <authorList>
            <person name="Evans L.H."/>
            <person name="Alamgir A."/>
            <person name="Owens N."/>
            <person name="Weber N.D."/>
            <person name="Virtaneva K."/>
            <person name="Barbian K."/>
            <person name="Babar A."/>
            <person name="Rosenke K."/>
        </authorList>
    </citation>
    <scope>NUCLEOTIDE SEQUENCE [LARGE SCALE GENOMIC DNA]</scope>
    <source>
        <strain evidence="9">CBS 101.48</strain>
    </source>
</reference>
<name>A0A168NVZ7_ABSGL</name>
<feature type="domain" description="FAS1" evidence="8">
    <location>
        <begin position="475"/>
        <end position="616"/>
    </location>
</feature>
<dbReference type="InterPro" id="IPR036259">
    <property type="entry name" value="MFS_trans_sf"/>
</dbReference>
<evidence type="ECO:0000256" key="4">
    <source>
        <dbReference type="ARBA" id="ARBA00022989"/>
    </source>
</evidence>
<feature type="transmembrane region" description="Helical" evidence="7">
    <location>
        <begin position="191"/>
        <end position="211"/>
    </location>
</feature>
<dbReference type="SMART" id="SM00554">
    <property type="entry name" value="FAS1"/>
    <property type="match status" value="3"/>
</dbReference>
<dbReference type="SUPFAM" id="SSF82153">
    <property type="entry name" value="FAS1 domain"/>
    <property type="match status" value="3"/>
</dbReference>
<sequence>MPDNKSVKSMGDEKIEYSHEDDVESLKKSMTVPTPAFVYTPEEKTVKRKIDRAFLPLVILILFTQFIDKTSINTAAVMGLLEDTHITKDQFGLVGKYMGIILVVWGVSFGCTALATNFGVLAALRVILGFFEACTYPCMFLLISMFYRRHEQVLYFSYMFLANAFATAFGGLIAFGIGYMQGLNGLSAWQYSYIIWGVITCALGVLTFFFLPDQPKSRWFRLTPEEHVIVDQRAKDNGMAPDTKFNINHIYEGLKDPRFYCYCALSFLCNLQNGSITIFSSQIIQDIGFTNLQAILLNIPNGASGAILISISSLLSKRYHEINFVAMGMTLVSMAGVLILALVPSGPGKLAGIYLAYGCTPMYILIQTNISNNVKGYSKKVFYTSSQLVFYTLGNFVGPQCMSGNQAPRYMGAMLGYTGANILCFILYGFIRWSIVRSNTQRARQVSADPPAGQLDEGLVDDRTDATAGGDPSTGERTLRQVLAAMNATKLVELFDTNGLGGYLNNTQQSLTLLVPPNEALDESLIPQNDIEEWLKYHMIDQRMGPETLVDGALLKTKAGKDLLGAGNKQRIRVHVTVQDKGVRASKQSIQFDRAVVVGEPVSTASSYAYPVSQAVELPLDILELLPTHLDLSTLVALLYQSDADHALQHAKGITLFAPTNEAFERLGMVTKHLVQPSNKKHLAKVLTFHATQGTFYTNEMEGGEYTVPTLLLTKDGSEEEIHLNKTAAGVFMRGYGAADGNDRSVIGRVLPNEDQLLIKNGAVLKVDRVQLPPSLRITNHDLLTSSGTTHSFLDLLEQAHLVDLMDSSDGMAYVVLAPSDRAFNRMNFTQLLEDQDLVDRIARLHILPISMPQMTLIGRGGGEWTMDNKHQEITLHGTEFKTLFEDETVLITLVEEDTAMYTVHVKNSLQDKAQVIGMGRVTNGGGVIEIDRVLLPSYDNDLFTLSWWCFLLIVLGVLVVSAIVVLGGYYAWLWWKRRQDGYSALEDDTHEDDDDQEEQPTRYTQFAHPST</sequence>
<dbReference type="InterPro" id="IPR036378">
    <property type="entry name" value="FAS1_dom_sf"/>
</dbReference>
<feature type="compositionally biased region" description="Polar residues" evidence="6">
    <location>
        <begin position="1002"/>
        <end position="1012"/>
    </location>
</feature>
<proteinExistence type="predicted"/>
<dbReference type="Gene3D" id="1.20.1250.20">
    <property type="entry name" value="MFS general substrate transporter like domains"/>
    <property type="match status" value="2"/>
</dbReference>
<dbReference type="EMBL" id="LT553527">
    <property type="protein sequence ID" value="SAM01314.1"/>
    <property type="molecule type" value="Genomic_DNA"/>
</dbReference>
<dbReference type="OrthoDB" id="6730379at2759"/>
<protein>
    <recommendedName>
        <fullName evidence="8">FAS1 domain-containing protein</fullName>
    </recommendedName>
</protein>
<dbReference type="PANTHER" id="PTHR43791:SF63">
    <property type="entry name" value="HIGH AFFINITY CYSTEINE TRANSPORTER"/>
    <property type="match status" value="1"/>
</dbReference>
<dbReference type="SUPFAM" id="SSF103473">
    <property type="entry name" value="MFS general substrate transporter"/>
    <property type="match status" value="1"/>
</dbReference>
<dbReference type="GO" id="GO:0022857">
    <property type="term" value="F:transmembrane transporter activity"/>
    <property type="evidence" value="ECO:0007669"/>
    <property type="project" value="InterPro"/>
</dbReference>
<feature type="transmembrane region" description="Helical" evidence="7">
    <location>
        <begin position="946"/>
        <end position="973"/>
    </location>
</feature>
<feature type="compositionally biased region" description="Acidic residues" evidence="6">
    <location>
        <begin position="986"/>
        <end position="999"/>
    </location>
</feature>
<keyword evidence="2" id="KW-0813">Transport</keyword>
<evidence type="ECO:0000256" key="3">
    <source>
        <dbReference type="ARBA" id="ARBA00022692"/>
    </source>
</evidence>
<evidence type="ECO:0000256" key="2">
    <source>
        <dbReference type="ARBA" id="ARBA00022448"/>
    </source>
</evidence>
<feature type="transmembrane region" description="Helical" evidence="7">
    <location>
        <begin position="122"/>
        <end position="143"/>
    </location>
</feature>
<dbReference type="PANTHER" id="PTHR43791">
    <property type="entry name" value="PERMEASE-RELATED"/>
    <property type="match status" value="1"/>
</dbReference>
<feature type="transmembrane region" description="Helical" evidence="7">
    <location>
        <begin position="322"/>
        <end position="344"/>
    </location>
</feature>
<dbReference type="STRING" id="4829.A0A168NVZ7"/>
<feature type="region of interest" description="Disordered" evidence="6">
    <location>
        <begin position="986"/>
        <end position="1012"/>
    </location>
</feature>
<gene>
    <name evidence="9" type="primary">ABSGL_07055.1 scaffold 8717</name>
</gene>
<dbReference type="PROSITE" id="PS50213">
    <property type="entry name" value="FAS1"/>
    <property type="match status" value="3"/>
</dbReference>
<dbReference type="Pfam" id="PF07690">
    <property type="entry name" value="MFS_1"/>
    <property type="match status" value="1"/>
</dbReference>
<dbReference type="GO" id="GO:0016020">
    <property type="term" value="C:membrane"/>
    <property type="evidence" value="ECO:0007669"/>
    <property type="project" value="UniProtKB-SubCell"/>
</dbReference>
<evidence type="ECO:0000256" key="6">
    <source>
        <dbReference type="SAM" id="MobiDB-lite"/>
    </source>
</evidence>